<dbReference type="AlphaFoldDB" id="A0A9Q8TZ04"/>
<dbReference type="InterPro" id="IPR050738">
    <property type="entry name" value="Sulfatase"/>
</dbReference>
<dbReference type="Proteomes" id="UP001056381">
    <property type="component" value="Chromosome"/>
</dbReference>
<evidence type="ECO:0000259" key="3">
    <source>
        <dbReference type="Pfam" id="PF00884"/>
    </source>
</evidence>
<evidence type="ECO:0000256" key="1">
    <source>
        <dbReference type="ARBA" id="ARBA00008779"/>
    </source>
</evidence>
<name>A0A9Q8TZ04_9GAMM</name>
<dbReference type="PANTHER" id="PTHR42693:SF33">
    <property type="entry name" value="ARYLSULFATASE"/>
    <property type="match status" value="1"/>
</dbReference>
<dbReference type="EMBL" id="CP097966">
    <property type="protein sequence ID" value="URQ63104.1"/>
    <property type="molecule type" value="Genomic_DNA"/>
</dbReference>
<dbReference type="Gene3D" id="3.30.1120.10">
    <property type="match status" value="1"/>
</dbReference>
<evidence type="ECO:0000256" key="2">
    <source>
        <dbReference type="SAM" id="Phobius"/>
    </source>
</evidence>
<feature type="domain" description="Sulfatase N-terminal" evidence="3">
    <location>
        <begin position="21"/>
        <end position="423"/>
    </location>
</feature>
<evidence type="ECO:0000313" key="5">
    <source>
        <dbReference type="Proteomes" id="UP001056381"/>
    </source>
</evidence>
<dbReference type="Gene3D" id="3.40.720.10">
    <property type="entry name" value="Alkaline Phosphatase, subunit A"/>
    <property type="match status" value="1"/>
</dbReference>
<dbReference type="InterPro" id="IPR000917">
    <property type="entry name" value="Sulfatase_N"/>
</dbReference>
<reference evidence="4" key="1">
    <citation type="submission" date="2022-05" db="EMBL/GenBank/DDBJ databases">
        <title>Single-amplified genomics reveal most streamlined microbe among free-living bacteria.</title>
        <authorList>
            <person name="Roda-Garcia J."/>
            <person name="Haro-Moreno J.M."/>
            <person name="Rodriguez-Valera F."/>
            <person name="Almagro-Moreno S."/>
            <person name="Lopez-Perez M."/>
        </authorList>
    </citation>
    <scope>NUCLEOTIDE SEQUENCE</scope>
    <source>
        <strain evidence="4">TMED112-D2-2</strain>
    </source>
</reference>
<dbReference type="GO" id="GO:0004065">
    <property type="term" value="F:arylsulfatase activity"/>
    <property type="evidence" value="ECO:0007669"/>
    <property type="project" value="TreeGrafter"/>
</dbReference>
<keyword evidence="2" id="KW-0812">Transmembrane</keyword>
<comment type="similarity">
    <text evidence="1">Belongs to the sulfatase family.</text>
</comment>
<dbReference type="SUPFAM" id="SSF53649">
    <property type="entry name" value="Alkaline phosphatase-like"/>
    <property type="match status" value="1"/>
</dbReference>
<sequence>MRYIFFLLALFFTNLEAKNQPNFVLILIDDLGLTDLQAFGGEIDTPNINSLAEKGLMLTNYHTSPECAPSRAMLLTGMDNHKTGIPMIPEVLPRNLRKNKGYEGYLVPEALTIAEVLKKSGYRTYMTGKWHLGFGGEHFPSLPINRGFDKTFILDATGGDNYSNHSYLPYYLEAPWFKNGNEVELPEDFYSSEFFIDQMIDFIEEDALNTPFFAYISFQAQHIPVQAPKEFTEKYLDLYKDGWSALREKRLKRAQELGIFPEDKDAVNSLENYPWEEETQEEKELLVKSMAVFAGMLNAMDFHIGRLIEYLKNNGLYEDTIFIITSDNGPEGNDPRDHATWRAWYETSRWNNNLGTLGEEDSYVFIGTEFAQAMASPSHLYKFHMSEGGLRVPLIISGKGIPSGKYKGLTFVTDVAPTIADLASSEKEDQMIGKSLKAVFNDFNTVLYKENEPVGLEVSGNSALFLGDYKIVKNKPPVGDSKWRLFNLKNDPGETQDLQLIEPEIFKTLIQKYAEYVEKNGVIELGESYRWYDEMTINTAKRHFMPYIYAGSALFFILIATLIYFFRRKL</sequence>
<gene>
    <name evidence="4" type="ORF">M9B40_05115</name>
</gene>
<keyword evidence="5" id="KW-1185">Reference proteome</keyword>
<accession>A0A9Q8TZ04</accession>
<dbReference type="PANTHER" id="PTHR42693">
    <property type="entry name" value="ARYLSULFATASE FAMILY MEMBER"/>
    <property type="match status" value="1"/>
</dbReference>
<keyword evidence="4" id="KW-0378">Hydrolase</keyword>
<feature type="transmembrane region" description="Helical" evidence="2">
    <location>
        <begin position="544"/>
        <end position="566"/>
    </location>
</feature>
<proteinExistence type="inferred from homology"/>
<keyword evidence="2" id="KW-1133">Transmembrane helix</keyword>
<keyword evidence="2" id="KW-0472">Membrane</keyword>
<dbReference type="Pfam" id="PF00884">
    <property type="entry name" value="Sulfatase"/>
    <property type="match status" value="1"/>
</dbReference>
<dbReference type="InterPro" id="IPR017850">
    <property type="entry name" value="Alkaline_phosphatase_core_sf"/>
</dbReference>
<evidence type="ECO:0000313" key="4">
    <source>
        <dbReference type="EMBL" id="URQ63104.1"/>
    </source>
</evidence>
<protein>
    <submittedName>
        <fullName evidence="4">Sulfatase-like hydrolase/transferase</fullName>
    </submittedName>
</protein>
<organism evidence="4 5">
    <name type="scientific">SAR86 cluster bacterium</name>
    <dbReference type="NCBI Taxonomy" id="2030880"/>
    <lineage>
        <taxon>Bacteria</taxon>
        <taxon>Pseudomonadati</taxon>
        <taxon>Pseudomonadota</taxon>
        <taxon>Gammaproteobacteria</taxon>
        <taxon>SAR86 cluster</taxon>
    </lineage>
</organism>